<evidence type="ECO:0000256" key="3">
    <source>
        <dbReference type="ARBA" id="ARBA00022737"/>
    </source>
</evidence>
<keyword evidence="6" id="KW-1185">Reference proteome</keyword>
<dbReference type="Proteomes" id="UP000037510">
    <property type="component" value="Unassembled WGS sequence"/>
</dbReference>
<evidence type="ECO:0000256" key="1">
    <source>
        <dbReference type="ARBA" id="ARBA00006453"/>
    </source>
</evidence>
<feature type="compositionally biased region" description="Basic and acidic residues" evidence="4">
    <location>
        <begin position="897"/>
        <end position="908"/>
    </location>
</feature>
<comment type="caution">
    <text evidence="5">The sequence shown here is derived from an EMBL/GenBank/DDBJ whole genome shotgun (WGS) entry which is preliminary data.</text>
</comment>
<evidence type="ECO:0000256" key="4">
    <source>
        <dbReference type="SAM" id="MobiDB-lite"/>
    </source>
</evidence>
<dbReference type="InterPro" id="IPR050576">
    <property type="entry name" value="Cilia_flagella_integrity"/>
</dbReference>
<name>A0A0L7LC77_OPEBR</name>
<dbReference type="STRING" id="104452.A0A0L7LC77"/>
<feature type="compositionally biased region" description="Basic and acidic residues" evidence="4">
    <location>
        <begin position="869"/>
        <end position="878"/>
    </location>
</feature>
<dbReference type="EMBL" id="JTDY01001702">
    <property type="protein sequence ID" value="KOB73117.1"/>
    <property type="molecule type" value="Genomic_DNA"/>
</dbReference>
<organism evidence="5 6">
    <name type="scientific">Operophtera brumata</name>
    <name type="common">Winter moth</name>
    <name type="synonym">Phalaena brumata</name>
    <dbReference type="NCBI Taxonomy" id="104452"/>
    <lineage>
        <taxon>Eukaryota</taxon>
        <taxon>Metazoa</taxon>
        <taxon>Ecdysozoa</taxon>
        <taxon>Arthropoda</taxon>
        <taxon>Hexapoda</taxon>
        <taxon>Insecta</taxon>
        <taxon>Pterygota</taxon>
        <taxon>Neoptera</taxon>
        <taxon>Endopterygota</taxon>
        <taxon>Lepidoptera</taxon>
        <taxon>Glossata</taxon>
        <taxon>Ditrysia</taxon>
        <taxon>Geometroidea</taxon>
        <taxon>Geometridae</taxon>
        <taxon>Larentiinae</taxon>
        <taxon>Operophtera</taxon>
    </lineage>
</organism>
<comment type="similarity">
    <text evidence="1">Belongs to the DNAAF1 family.</text>
</comment>
<sequence length="1143" mass="131099">MEGPEDKMSDEYIEKHRKNLQIFFADSKFSQEAIDNAIENELRPIKEGTIPYIAASGPGEVKTEYEVMTGQPFTQVEEQDHPLSAEEIKQMLKDSPIIKEKARQIQIVTHSNERKEIAIPIEEVHLAGYDTMIKELDSARGDRKQVNNINYKHMQSLATSLSDYKTKCANPPETTVDKDESNESDTAEDNKEYEAIEKEVSKYTDKSYETRYQETKDMLSRMADHYDYPQSSSDTKEIRHIGIKKDSVLKESSVYLVKGQRRRTTFEEVSESYSINKAMNISMRDNPVMLDLSGVAKNKVTEEVNKEEDPVLNVHDVLPKNFQTRLQDTERALSEINSLLDNLSPSAKEQSGEVIYTDATAHMAADSIVTQDPPNNIQHFDERMEETLHNALENILECSNETNHDKEMEFKEMKGLAKNIVEGAENLSTLIHEDITNKLNSMNELLNDVNVALENSRKSNIAYQKIQAEGEILRERALGNTVTITEVPDENKELNKVSSVTDAQIDDIHKAIGKINAEIKCHENRINKSNAIYEQRNEECRTFIQEVDQILLKSNEILHPVNASSDELGKSLDGKTEEELTKAKIAKEIEEGEKYRNEICDIDIACRDERNQKLAEFKQQELDRNKRINDLLYGIKDKMKDNQEVLRLANNMLRREESRKKTLQENTSKVWELPGSEIDAKALQTPEEKLKIEQANRKVAEAAKERERQREFQLQIEKDMDEMNKTPRMTKEFIKNHCRQHKLYCTPKIENLNVLVLTGNPVVRSIPAYRKTLTLRLVELLNLDNRPVFARDRACAEAWQRGGVQEEIAERKRPVFARDCACAEAWQWGGVQEEIAERKRWIERDQEKVMQSVRYLVQMRDEKRAIREAKEQEEREKQGLPAKEVTTEVQAPTPNLKEIEGPSTLEEKYGKTVVTKDDAYERKIQESKPDPKSHKGLAEEVTGITEEGSLIIDHDKKTAKPKTEKSKPLKRVTIKEFCVTEAGDGNAKKGENNEIKAKQGDKKEEKSSNESTENKPEADNGNAKDNGDGVALINYMHNYNNDGDDEDLQPNAEDLEIFAELDREQEERQARIDRGEPAVDPMKLYDKKTMDEFHKAENRVLDHELDKSKRTYHTTYNKDNAYDRIALSQLTGGDKPGTSPKIP</sequence>
<evidence type="ECO:0000313" key="5">
    <source>
        <dbReference type="EMBL" id="KOB73117.1"/>
    </source>
</evidence>
<gene>
    <name evidence="5" type="ORF">OBRU01_11283</name>
</gene>
<evidence type="ECO:0000313" key="6">
    <source>
        <dbReference type="Proteomes" id="UP000037510"/>
    </source>
</evidence>
<feature type="compositionally biased region" description="Basic and acidic residues" evidence="4">
    <location>
        <begin position="921"/>
        <end position="938"/>
    </location>
</feature>
<keyword evidence="3" id="KW-0677">Repeat</keyword>
<dbReference type="GO" id="GO:0005929">
    <property type="term" value="C:cilium"/>
    <property type="evidence" value="ECO:0007669"/>
    <property type="project" value="UniProtKB-SubCell"/>
</dbReference>
<evidence type="ECO:0000256" key="2">
    <source>
        <dbReference type="ARBA" id="ARBA00022614"/>
    </source>
</evidence>
<feature type="region of interest" description="Disordered" evidence="4">
    <location>
        <begin position="869"/>
        <end position="908"/>
    </location>
</feature>
<dbReference type="PANTHER" id="PTHR45973">
    <property type="entry name" value="PROTEIN PHOSPHATASE 1 REGULATORY SUBUNIT SDS22-RELATED"/>
    <property type="match status" value="1"/>
</dbReference>
<proteinExistence type="inferred from homology"/>
<feature type="compositionally biased region" description="Basic and acidic residues" evidence="4">
    <location>
        <begin position="952"/>
        <end position="967"/>
    </location>
</feature>
<keyword evidence="2" id="KW-0433">Leucine-rich repeat</keyword>
<feature type="region of interest" description="Disordered" evidence="4">
    <location>
        <begin position="166"/>
        <end position="191"/>
    </location>
</feature>
<accession>A0A0L7LC77</accession>
<feature type="region of interest" description="Disordered" evidence="4">
    <location>
        <begin position="921"/>
        <end position="1049"/>
    </location>
</feature>
<dbReference type="AlphaFoldDB" id="A0A0L7LC77"/>
<protein>
    <submittedName>
        <fullName evidence="5">Uncharacterized protein</fullName>
    </submittedName>
</protein>
<feature type="compositionally biased region" description="Basic and acidic residues" evidence="4">
    <location>
        <begin position="986"/>
        <end position="1018"/>
    </location>
</feature>
<dbReference type="PANTHER" id="PTHR45973:SF9">
    <property type="entry name" value="LEUCINE-RICH REPEAT-CONTAINING PROTEIN 46"/>
    <property type="match status" value="1"/>
</dbReference>
<reference evidence="5 6" key="1">
    <citation type="journal article" date="2015" name="Genome Biol. Evol.">
        <title>The genome of winter moth (Operophtera brumata) provides a genomic perspective on sexual dimorphism and phenology.</title>
        <authorList>
            <person name="Derks M.F."/>
            <person name="Smit S."/>
            <person name="Salis L."/>
            <person name="Schijlen E."/>
            <person name="Bossers A."/>
            <person name="Mateman C."/>
            <person name="Pijl A.S."/>
            <person name="de Ridder D."/>
            <person name="Groenen M.A."/>
            <person name="Visser M.E."/>
            <person name="Megens H.J."/>
        </authorList>
    </citation>
    <scope>NUCLEOTIDE SEQUENCE [LARGE SCALE GENOMIC DNA]</scope>
    <source>
        <strain evidence="5">WM2013NL</strain>
        <tissue evidence="5">Head and thorax</tissue>
    </source>
</reference>